<reference evidence="2" key="1">
    <citation type="journal article" date="2019" name="Int. J. Syst. Evol. Microbiol.">
        <title>The Global Catalogue of Microorganisms (GCM) 10K type strain sequencing project: providing services to taxonomists for standard genome sequencing and annotation.</title>
        <authorList>
            <consortium name="The Broad Institute Genomics Platform"/>
            <consortium name="The Broad Institute Genome Sequencing Center for Infectious Disease"/>
            <person name="Wu L."/>
            <person name="Ma J."/>
        </authorList>
    </citation>
    <scope>NUCLEOTIDE SEQUENCE [LARGE SCALE GENOMIC DNA]</scope>
    <source>
        <strain evidence="2">JCM 11650</strain>
    </source>
</reference>
<sequence>MIPDEVLNEIVARAKSQWPDDNEMQAYCISAEKEGYARLQNIDFGDLASLRDEFIESARDSFEAWDEIYDSVASEFSAYRKIIAFSADGLSWDVVEKWKTEAKKDNEGYYAGQFDFLEKKLRKHASILATRQQIDGIKNLLIELENIIGSECYNGSIQNYGSWGELESEGRHFRYPVKFYNGSNESKKWTISPSIPSEELITGYYAFGANQLNIYRALFKIILHLRKNYDLKV</sequence>
<dbReference type="EMBL" id="JBHSEW010000005">
    <property type="protein sequence ID" value="MFC4621918.1"/>
    <property type="molecule type" value="Genomic_DNA"/>
</dbReference>
<dbReference type="RefSeq" id="WP_377725089.1">
    <property type="nucleotide sequence ID" value="NZ_JBHSEW010000005.1"/>
</dbReference>
<dbReference type="Proteomes" id="UP001595967">
    <property type="component" value="Unassembled WGS sequence"/>
</dbReference>
<evidence type="ECO:0000313" key="2">
    <source>
        <dbReference type="Proteomes" id="UP001595967"/>
    </source>
</evidence>
<protein>
    <submittedName>
        <fullName evidence="1">Uncharacterized protein</fullName>
    </submittedName>
</protein>
<gene>
    <name evidence="1" type="ORF">ACFO3A_06765</name>
</gene>
<keyword evidence="2" id="KW-1185">Reference proteome</keyword>
<proteinExistence type="predicted"/>
<accession>A0ABV9GXV4</accession>
<organism evidence="1 2">
    <name type="scientific">Comamonas nitrativorans</name>
    <dbReference type="NCBI Taxonomy" id="108437"/>
    <lineage>
        <taxon>Bacteria</taxon>
        <taxon>Pseudomonadati</taxon>
        <taxon>Pseudomonadota</taxon>
        <taxon>Betaproteobacteria</taxon>
        <taxon>Burkholderiales</taxon>
        <taxon>Comamonadaceae</taxon>
        <taxon>Comamonas</taxon>
    </lineage>
</organism>
<evidence type="ECO:0000313" key="1">
    <source>
        <dbReference type="EMBL" id="MFC4621918.1"/>
    </source>
</evidence>
<name>A0ABV9GXV4_9BURK</name>
<comment type="caution">
    <text evidence="1">The sequence shown here is derived from an EMBL/GenBank/DDBJ whole genome shotgun (WGS) entry which is preliminary data.</text>
</comment>